<sequence>MPCGNPHLLKLANQNKPRVRFCHVIIFISQNPNPNFLLSFHPPWQPPPPSPFPATTDHAAAMERVLLPRASAMAAPSTVNSPEFRHNLLQNHRTSIYSSISPAATMNVPSTAPFVDHSLASNFCSNGGATTISTQNCNSAPSFSHHRATVPPLSFLQPSRNCSSHCSRTCNHREHTASATCAAPSATTSSHTRLCTVADQTQRREGDEQPLNFHRSKNAKQQQCSRLHHRVLVGKRQKPPSLHLGSQSVRETLILEREYSAPRVSV</sequence>
<gene>
    <name evidence="2" type="ORF">DEO72_LG5g1230</name>
</gene>
<name>A0A4D6LVS8_VIGUN</name>
<proteinExistence type="predicted"/>
<evidence type="ECO:0000313" key="3">
    <source>
        <dbReference type="Proteomes" id="UP000501690"/>
    </source>
</evidence>
<evidence type="ECO:0000256" key="1">
    <source>
        <dbReference type="SAM" id="MobiDB-lite"/>
    </source>
</evidence>
<keyword evidence="3" id="KW-1185">Reference proteome</keyword>
<evidence type="ECO:0000313" key="2">
    <source>
        <dbReference type="EMBL" id="QCD93159.1"/>
    </source>
</evidence>
<organism evidence="2 3">
    <name type="scientific">Vigna unguiculata</name>
    <name type="common">Cowpea</name>
    <dbReference type="NCBI Taxonomy" id="3917"/>
    <lineage>
        <taxon>Eukaryota</taxon>
        <taxon>Viridiplantae</taxon>
        <taxon>Streptophyta</taxon>
        <taxon>Embryophyta</taxon>
        <taxon>Tracheophyta</taxon>
        <taxon>Spermatophyta</taxon>
        <taxon>Magnoliopsida</taxon>
        <taxon>eudicotyledons</taxon>
        <taxon>Gunneridae</taxon>
        <taxon>Pentapetalae</taxon>
        <taxon>rosids</taxon>
        <taxon>fabids</taxon>
        <taxon>Fabales</taxon>
        <taxon>Fabaceae</taxon>
        <taxon>Papilionoideae</taxon>
        <taxon>50 kb inversion clade</taxon>
        <taxon>NPAAA clade</taxon>
        <taxon>indigoferoid/millettioid clade</taxon>
        <taxon>Phaseoleae</taxon>
        <taxon>Vigna</taxon>
    </lineage>
</organism>
<protein>
    <submittedName>
        <fullName evidence="2">Uncharacterized protein</fullName>
    </submittedName>
</protein>
<dbReference type="Proteomes" id="UP000501690">
    <property type="component" value="Linkage Group LG5"/>
</dbReference>
<accession>A0A4D6LVS8</accession>
<dbReference type="AlphaFoldDB" id="A0A4D6LVS8"/>
<feature type="region of interest" description="Disordered" evidence="1">
    <location>
        <begin position="201"/>
        <end position="225"/>
    </location>
</feature>
<reference evidence="2 3" key="1">
    <citation type="submission" date="2019-04" db="EMBL/GenBank/DDBJ databases">
        <title>An improved genome assembly and genetic linkage map for asparagus bean, Vigna unguiculata ssp. sesquipedialis.</title>
        <authorList>
            <person name="Xia Q."/>
            <person name="Zhang R."/>
            <person name="Dong Y."/>
        </authorList>
    </citation>
    <scope>NUCLEOTIDE SEQUENCE [LARGE SCALE GENOMIC DNA]</scope>
    <source>
        <tissue evidence="2">Leaf</tissue>
    </source>
</reference>
<dbReference type="EMBL" id="CP039349">
    <property type="protein sequence ID" value="QCD93159.1"/>
    <property type="molecule type" value="Genomic_DNA"/>
</dbReference>